<evidence type="ECO:0000259" key="2">
    <source>
        <dbReference type="Pfam" id="PF03288"/>
    </source>
</evidence>
<name>A0A133URK2_9EURY</name>
<feature type="domain" description="DNA primase/nucleoside triphosphatase C-terminal" evidence="2">
    <location>
        <begin position="60"/>
        <end position="129"/>
    </location>
</feature>
<organism evidence="4 5">
    <name type="scientific">candidate division MSBL1 archaeon SCGC-AAA259I14</name>
    <dbReference type="NCBI Taxonomy" id="1698268"/>
    <lineage>
        <taxon>Archaea</taxon>
        <taxon>Methanobacteriati</taxon>
        <taxon>Methanobacteriota</taxon>
        <taxon>candidate division MSBL1</taxon>
    </lineage>
</organism>
<sequence length="327" mass="37468">DPAPHEKKKDSHILDKLTDKDELSGLLNWALDGLDRLREQNHFSNAEERKDVEAVWISKTDSLKAFVNREVEVAPGYFITKDDFHRVYTAWCEETNVEAEILSKQKVGSRLPKKIGQASPGKGKVNEKRKTVWRGIRFKRDSFKKYNHRFKEERKRGSDVRDVRDIYSFSLSEGINQNQSIEEEKEGRGEIPDISDTSNESKRIRVEVVESFVHSSEKYEPGQTVNFPEDAARKAIEKGYVEEAGKGKNSSFSNSPTQEDKVRKLWEIIEEVSEDYGGDVPVDILIDEAKGEGIDQDFVEEFKRQALRTGELISSEKDGEKAVRRNA</sequence>
<reference evidence="4 5" key="1">
    <citation type="journal article" date="2016" name="Sci. Rep.">
        <title>Metabolic traits of an uncultured archaeal lineage -MSBL1- from brine pools of the Red Sea.</title>
        <authorList>
            <person name="Mwirichia R."/>
            <person name="Alam I."/>
            <person name="Rashid M."/>
            <person name="Vinu M."/>
            <person name="Ba-Alawi W."/>
            <person name="Anthony Kamau A."/>
            <person name="Kamanda Ngugi D."/>
            <person name="Goker M."/>
            <person name="Klenk H.P."/>
            <person name="Bajic V."/>
            <person name="Stingl U."/>
        </authorList>
    </citation>
    <scope>NUCLEOTIDE SEQUENCE [LARGE SCALE GENOMIC DNA]</scope>
    <source>
        <strain evidence="4">SCGC-AAA259I14</strain>
    </source>
</reference>
<protein>
    <submittedName>
        <fullName evidence="4">Uncharacterized protein</fullName>
    </submittedName>
</protein>
<dbReference type="AlphaFoldDB" id="A0A133URK2"/>
<dbReference type="Pfam" id="PF21120">
    <property type="entry name" value="WHD_MCM_arc"/>
    <property type="match status" value="1"/>
</dbReference>
<dbReference type="Proteomes" id="UP000070414">
    <property type="component" value="Unassembled WGS sequence"/>
</dbReference>
<dbReference type="Gene3D" id="1.10.10.10">
    <property type="entry name" value="Winged helix-like DNA-binding domain superfamily/Winged helix DNA-binding domain"/>
    <property type="match status" value="1"/>
</dbReference>
<dbReference type="InterPro" id="IPR036388">
    <property type="entry name" value="WH-like_DNA-bd_sf"/>
</dbReference>
<feature type="domain" description="MCM C-terminal" evidence="3">
    <location>
        <begin position="260"/>
        <end position="290"/>
    </location>
</feature>
<proteinExistence type="predicted"/>
<keyword evidence="5" id="KW-1185">Reference proteome</keyword>
<gene>
    <name evidence="4" type="ORF">AKJ38_02560</name>
</gene>
<accession>A0A133URK2</accession>
<dbReference type="InterPro" id="IPR004968">
    <property type="entry name" value="DNA_primase/NTPase_C"/>
</dbReference>
<evidence type="ECO:0000256" key="1">
    <source>
        <dbReference type="SAM" id="MobiDB-lite"/>
    </source>
</evidence>
<comment type="caution">
    <text evidence="4">The sequence shown here is derived from an EMBL/GenBank/DDBJ whole genome shotgun (WGS) entry which is preliminary data.</text>
</comment>
<evidence type="ECO:0000259" key="3">
    <source>
        <dbReference type="Pfam" id="PF21120"/>
    </source>
</evidence>
<feature type="non-terminal residue" evidence="4">
    <location>
        <position position="1"/>
    </location>
</feature>
<feature type="region of interest" description="Disordered" evidence="1">
    <location>
        <begin position="177"/>
        <end position="199"/>
    </location>
</feature>
<dbReference type="Pfam" id="PF03288">
    <property type="entry name" value="Pox_D5"/>
    <property type="match status" value="1"/>
</dbReference>
<dbReference type="EMBL" id="LHXS01000041">
    <property type="protein sequence ID" value="KXA96818.1"/>
    <property type="molecule type" value="Genomic_DNA"/>
</dbReference>
<evidence type="ECO:0000313" key="5">
    <source>
        <dbReference type="Proteomes" id="UP000070414"/>
    </source>
</evidence>
<dbReference type="InterPro" id="IPR048907">
    <property type="entry name" value="WHD_MCM_arc"/>
</dbReference>
<evidence type="ECO:0000313" key="4">
    <source>
        <dbReference type="EMBL" id="KXA96818.1"/>
    </source>
</evidence>